<evidence type="ECO:0000313" key="4">
    <source>
        <dbReference type="EMBL" id="RKQ61042.1"/>
    </source>
</evidence>
<dbReference type="InterPro" id="IPR001638">
    <property type="entry name" value="Solute-binding_3/MltF_N"/>
</dbReference>
<dbReference type="SMART" id="SM00062">
    <property type="entry name" value="PBPb"/>
    <property type="match status" value="1"/>
</dbReference>
<dbReference type="AlphaFoldDB" id="A0A495BKC7"/>
<evidence type="ECO:0000256" key="2">
    <source>
        <dbReference type="SAM" id="SignalP"/>
    </source>
</evidence>
<reference evidence="4 5" key="1">
    <citation type="submission" date="2018-10" db="EMBL/GenBank/DDBJ databases">
        <title>Genomic Encyclopedia of Type Strains, Phase IV (KMG-IV): sequencing the most valuable type-strain genomes for metagenomic binning, comparative biology and taxonomic classification.</title>
        <authorList>
            <person name="Goeker M."/>
        </authorList>
    </citation>
    <scope>NUCLEOTIDE SEQUENCE [LARGE SCALE GENOMIC DNA]</scope>
    <source>
        <strain evidence="4 5">DSM 3303</strain>
    </source>
</reference>
<name>A0A495BKC7_VOGIN</name>
<dbReference type="SUPFAM" id="SSF53850">
    <property type="entry name" value="Periplasmic binding protein-like II"/>
    <property type="match status" value="1"/>
</dbReference>
<accession>A0A495BKC7</accession>
<feature type="domain" description="Solute-binding protein family 3/N-terminal" evidence="3">
    <location>
        <begin position="23"/>
        <end position="240"/>
    </location>
</feature>
<organism evidence="4 5">
    <name type="scientific">Vogesella indigofera</name>
    <name type="common">Pseudomonas indigofera</name>
    <dbReference type="NCBI Taxonomy" id="45465"/>
    <lineage>
        <taxon>Bacteria</taxon>
        <taxon>Pseudomonadati</taxon>
        <taxon>Pseudomonadota</taxon>
        <taxon>Betaproteobacteria</taxon>
        <taxon>Neisseriales</taxon>
        <taxon>Chromobacteriaceae</taxon>
        <taxon>Vogesella</taxon>
    </lineage>
</organism>
<dbReference type="PANTHER" id="PTHR35936:SF6">
    <property type="entry name" value="AMINO ACID ABC TRANSPORTER SUBSTRATE-BINDING PAAT FAMILY PROTEIN"/>
    <property type="match status" value="1"/>
</dbReference>
<proteinExistence type="predicted"/>
<dbReference type="Proteomes" id="UP000279384">
    <property type="component" value="Unassembled WGS sequence"/>
</dbReference>
<comment type="caution">
    <text evidence="4">The sequence shown here is derived from an EMBL/GenBank/DDBJ whole genome shotgun (WGS) entry which is preliminary data.</text>
</comment>
<dbReference type="Gene3D" id="3.40.190.10">
    <property type="entry name" value="Periplasmic binding protein-like II"/>
    <property type="match status" value="2"/>
</dbReference>
<feature type="signal peptide" evidence="2">
    <location>
        <begin position="1"/>
        <end position="19"/>
    </location>
</feature>
<feature type="chain" id="PRO_5019760923" evidence="2">
    <location>
        <begin position="20"/>
        <end position="240"/>
    </location>
</feature>
<dbReference type="PANTHER" id="PTHR35936">
    <property type="entry name" value="MEMBRANE-BOUND LYTIC MUREIN TRANSGLYCOSYLASE F"/>
    <property type="match status" value="1"/>
</dbReference>
<evidence type="ECO:0000313" key="5">
    <source>
        <dbReference type="Proteomes" id="UP000279384"/>
    </source>
</evidence>
<dbReference type="RefSeq" id="WP_120809725.1">
    <property type="nucleotide sequence ID" value="NZ_RBID01000011.1"/>
</dbReference>
<sequence length="240" mass="26333">MKKHLRMAGWLLAAPLALASPGKLVILLDDSTEMPLASLQGATLLAGIHLDLGQALASELGKQASFRVLPRKRISSSLQNGDADLVCLYLPEWLPGPFRWSRPFLPNADLLVTRRDQPRPGSIAALAGQSIGTIHGFHYPELEAHLGSNLVRDDAPNASSNLKKLEAGRTRHAAVNQLYLRYQQKLGQLPVALHPPLVLNSYRAGCALSRHSRISLPQLNRAIARLLHDNTVPRILAKYR</sequence>
<gene>
    <name evidence="4" type="ORF">C8E02_0807</name>
</gene>
<dbReference type="EMBL" id="RBID01000011">
    <property type="protein sequence ID" value="RKQ61042.1"/>
    <property type="molecule type" value="Genomic_DNA"/>
</dbReference>
<protein>
    <submittedName>
        <fullName evidence="4">Amino acid ABC transporter substrate-binding protein (PAAT family)</fullName>
    </submittedName>
</protein>
<evidence type="ECO:0000256" key="1">
    <source>
        <dbReference type="ARBA" id="ARBA00022729"/>
    </source>
</evidence>
<keyword evidence="1 2" id="KW-0732">Signal</keyword>
<evidence type="ECO:0000259" key="3">
    <source>
        <dbReference type="SMART" id="SM00062"/>
    </source>
</evidence>